<keyword evidence="7" id="KW-0012">Acyltransferase</keyword>
<accession>A0A5J4TBU0</accession>
<keyword evidence="2" id="KW-0479">Metal-binding</keyword>
<comment type="subcellular location">
    <subcellularLocation>
        <location evidence="5">Nucleus</location>
    </subcellularLocation>
</comment>
<evidence type="ECO:0000313" key="8">
    <source>
        <dbReference type="Proteomes" id="UP000324800"/>
    </source>
</evidence>
<dbReference type="GO" id="GO:0004402">
    <property type="term" value="F:histone acetyltransferase activity"/>
    <property type="evidence" value="ECO:0007669"/>
    <property type="project" value="InterPro"/>
</dbReference>
<evidence type="ECO:0000256" key="5">
    <source>
        <dbReference type="RuleBase" id="RU361211"/>
    </source>
</evidence>
<sequence length="171" mass="19796">MQHLQSCPISIPPGKQIYQSGRVHINEIDGAHETVYCRYLCLLMKLFIEHKIVIFDVGPFIFYVLWVERENDPNKLELAGYFAKEKRKNSIFNLACIAVLPQHRELGLGRLLIELQYELSQREKRLGTPERPLSQSGRNVRVFFTSQVESHAEINSITQEARSSKISDRLI</sequence>
<keyword evidence="5" id="KW-0539">Nucleus</keyword>
<dbReference type="PANTHER" id="PTHR10615">
    <property type="entry name" value="HISTONE ACETYLTRANSFERASE"/>
    <property type="match status" value="1"/>
</dbReference>
<name>A0A5J4TBU0_9EUKA</name>
<dbReference type="GO" id="GO:0000785">
    <property type="term" value="C:chromatin"/>
    <property type="evidence" value="ECO:0007669"/>
    <property type="project" value="TreeGrafter"/>
</dbReference>
<dbReference type="GO" id="GO:0008270">
    <property type="term" value="F:zinc ion binding"/>
    <property type="evidence" value="ECO:0007669"/>
    <property type="project" value="UniProtKB-KW"/>
</dbReference>
<dbReference type="EMBL" id="SNRW01034690">
    <property type="protein sequence ID" value="KAA6355392.1"/>
    <property type="molecule type" value="Genomic_DNA"/>
</dbReference>
<dbReference type="GO" id="GO:0003682">
    <property type="term" value="F:chromatin binding"/>
    <property type="evidence" value="ECO:0007669"/>
    <property type="project" value="TreeGrafter"/>
</dbReference>
<dbReference type="GO" id="GO:0003712">
    <property type="term" value="F:transcription coregulator activity"/>
    <property type="evidence" value="ECO:0007669"/>
    <property type="project" value="TreeGrafter"/>
</dbReference>
<dbReference type="Proteomes" id="UP000324800">
    <property type="component" value="Unassembled WGS sequence"/>
</dbReference>
<proteinExistence type="inferred from homology"/>
<organism evidence="7 8">
    <name type="scientific">Streblomastix strix</name>
    <dbReference type="NCBI Taxonomy" id="222440"/>
    <lineage>
        <taxon>Eukaryota</taxon>
        <taxon>Metamonada</taxon>
        <taxon>Preaxostyla</taxon>
        <taxon>Oxymonadida</taxon>
        <taxon>Streblomastigidae</taxon>
        <taxon>Streblomastix</taxon>
    </lineage>
</organism>
<dbReference type="AlphaFoldDB" id="A0A5J4TBU0"/>
<evidence type="ECO:0000256" key="4">
    <source>
        <dbReference type="PIRSR" id="PIRSR602717-51"/>
    </source>
</evidence>
<dbReference type="PROSITE" id="PS51726">
    <property type="entry name" value="MYST_HAT"/>
    <property type="match status" value="1"/>
</dbReference>
<dbReference type="SUPFAM" id="SSF55729">
    <property type="entry name" value="Acyl-CoA N-acyltransferases (Nat)"/>
    <property type="match status" value="1"/>
</dbReference>
<dbReference type="GO" id="GO:0005634">
    <property type="term" value="C:nucleus"/>
    <property type="evidence" value="ECO:0007669"/>
    <property type="project" value="UniProtKB-SubCell"/>
</dbReference>
<keyword evidence="3" id="KW-0862">Zinc</keyword>
<keyword evidence="2" id="KW-0863">Zinc-finger</keyword>
<keyword evidence="1 7" id="KW-0808">Transferase</keyword>
<dbReference type="GO" id="GO:0006357">
    <property type="term" value="P:regulation of transcription by RNA polymerase II"/>
    <property type="evidence" value="ECO:0007669"/>
    <property type="project" value="TreeGrafter"/>
</dbReference>
<feature type="non-terminal residue" evidence="7">
    <location>
        <position position="171"/>
    </location>
</feature>
<comment type="similarity">
    <text evidence="5">Belongs to the MYST (SAS/MOZ) family.</text>
</comment>
<dbReference type="Pfam" id="PF01853">
    <property type="entry name" value="MOZ_SAS"/>
    <property type="match status" value="1"/>
</dbReference>
<dbReference type="PANTHER" id="PTHR10615:SF161">
    <property type="entry name" value="HISTONE ACETYLTRANSFERASE KAT7"/>
    <property type="match status" value="1"/>
</dbReference>
<gene>
    <name evidence="7" type="ORF">EZS28_049081</name>
</gene>
<evidence type="ECO:0000256" key="2">
    <source>
        <dbReference type="ARBA" id="ARBA00022771"/>
    </source>
</evidence>
<dbReference type="Gene3D" id="3.40.630.30">
    <property type="match status" value="1"/>
</dbReference>
<dbReference type="InterPro" id="IPR050603">
    <property type="entry name" value="MYST_HAT"/>
</dbReference>
<evidence type="ECO:0000256" key="1">
    <source>
        <dbReference type="ARBA" id="ARBA00022679"/>
    </source>
</evidence>
<evidence type="ECO:0000313" key="7">
    <source>
        <dbReference type="EMBL" id="KAA6355392.1"/>
    </source>
</evidence>
<reference evidence="7 8" key="1">
    <citation type="submission" date="2019-03" db="EMBL/GenBank/DDBJ databases">
        <title>Single cell metagenomics reveals metabolic interactions within the superorganism composed of flagellate Streblomastix strix and complex community of Bacteroidetes bacteria on its surface.</title>
        <authorList>
            <person name="Treitli S.C."/>
            <person name="Kolisko M."/>
            <person name="Husnik F."/>
            <person name="Keeling P."/>
            <person name="Hampl V."/>
        </authorList>
    </citation>
    <scope>NUCLEOTIDE SEQUENCE [LARGE SCALE GENOMIC DNA]</scope>
    <source>
        <strain evidence="7">ST1C</strain>
    </source>
</reference>
<comment type="caution">
    <text evidence="7">The sequence shown here is derived from an EMBL/GenBank/DDBJ whole genome shotgun (WGS) entry which is preliminary data.</text>
</comment>
<evidence type="ECO:0000256" key="3">
    <source>
        <dbReference type="ARBA" id="ARBA00022833"/>
    </source>
</evidence>
<protein>
    <recommendedName>
        <fullName evidence="5">Histone acetyltransferase</fullName>
        <ecNumber evidence="5">2.3.1.48</ecNumber>
    </recommendedName>
</protein>
<dbReference type="InterPro" id="IPR002717">
    <property type="entry name" value="HAT_MYST-type"/>
</dbReference>
<dbReference type="EC" id="2.3.1.48" evidence="5"/>
<comment type="catalytic activity">
    <reaction evidence="5">
        <text>L-lysyl-[protein] + acetyl-CoA = N(6)-acetyl-L-lysyl-[protein] + CoA + H(+)</text>
        <dbReference type="Rhea" id="RHEA:45948"/>
        <dbReference type="Rhea" id="RHEA-COMP:9752"/>
        <dbReference type="Rhea" id="RHEA-COMP:10731"/>
        <dbReference type="ChEBI" id="CHEBI:15378"/>
        <dbReference type="ChEBI" id="CHEBI:29969"/>
        <dbReference type="ChEBI" id="CHEBI:57287"/>
        <dbReference type="ChEBI" id="CHEBI:57288"/>
        <dbReference type="ChEBI" id="CHEBI:61930"/>
        <dbReference type="EC" id="2.3.1.48"/>
    </reaction>
</comment>
<dbReference type="InterPro" id="IPR016181">
    <property type="entry name" value="Acyl_CoA_acyltransferase"/>
</dbReference>
<feature type="domain" description="MYST-type HAT" evidence="6">
    <location>
        <begin position="1"/>
        <end position="171"/>
    </location>
</feature>
<dbReference type="OrthoDB" id="787137at2759"/>
<evidence type="ECO:0000259" key="6">
    <source>
        <dbReference type="PROSITE" id="PS51726"/>
    </source>
</evidence>
<feature type="active site" description="Proton donor/acceptor" evidence="4">
    <location>
        <position position="130"/>
    </location>
</feature>